<dbReference type="AlphaFoldDB" id="A0A1H5N8T2"/>
<dbReference type="CDD" id="cd06261">
    <property type="entry name" value="TM_PBP2"/>
    <property type="match status" value="1"/>
</dbReference>
<dbReference type="Gene3D" id="1.10.3720.10">
    <property type="entry name" value="MetI-like"/>
    <property type="match status" value="1"/>
</dbReference>
<sequence length="315" mass="32873">MTLKFMARRVAVGVVILCAVCLITYALLYLRPPTSIAQNLLGPDANESEVAAKVRELGLDRPFLVQFRDWVVHAITGDLGASYGSSQPVIGIMSTRLPITLSLVTGGLLVVGTASVAVGVIAATRGGAIDRALQVFSIAAAALPNYWVALVLVVVFALNLSLFPATGFVPPDQGVGRWLASITLPVVAIAVGGIANVAQQVRGAMLGELRQDYIRTLRSRGISERAIVYRHALRNAASAGLTVLSLQVIGLLGGVVIIERVFALPGLGTLLVDAGSAGDVPIVMGVVAFMVLVVVVVNTLVDLLNGLLDPKARVS</sequence>
<evidence type="ECO:0000259" key="8">
    <source>
        <dbReference type="PROSITE" id="PS50928"/>
    </source>
</evidence>
<dbReference type="OrthoDB" id="9778910at2"/>
<proteinExistence type="inferred from homology"/>
<dbReference type="Pfam" id="PF19300">
    <property type="entry name" value="BPD_transp_1_N"/>
    <property type="match status" value="1"/>
</dbReference>
<accession>A0A1H5N8T2</accession>
<comment type="subcellular location">
    <subcellularLocation>
        <location evidence="1 7">Cell membrane</location>
        <topology evidence="1 7">Multi-pass membrane protein</topology>
    </subcellularLocation>
</comment>
<dbReference type="SUPFAM" id="SSF161098">
    <property type="entry name" value="MetI-like"/>
    <property type="match status" value="1"/>
</dbReference>
<keyword evidence="10" id="KW-1185">Reference proteome</keyword>
<evidence type="ECO:0000256" key="3">
    <source>
        <dbReference type="ARBA" id="ARBA00022475"/>
    </source>
</evidence>
<evidence type="ECO:0000256" key="7">
    <source>
        <dbReference type="RuleBase" id="RU363032"/>
    </source>
</evidence>
<feature type="transmembrane region" description="Helical" evidence="7">
    <location>
        <begin position="282"/>
        <end position="304"/>
    </location>
</feature>
<feature type="transmembrane region" description="Helical" evidence="7">
    <location>
        <begin position="239"/>
        <end position="262"/>
    </location>
</feature>
<dbReference type="Pfam" id="PF00528">
    <property type="entry name" value="BPD_transp_1"/>
    <property type="match status" value="1"/>
</dbReference>
<organism evidence="9 10">
    <name type="scientific">Ruania alba</name>
    <dbReference type="NCBI Taxonomy" id="648782"/>
    <lineage>
        <taxon>Bacteria</taxon>
        <taxon>Bacillati</taxon>
        <taxon>Actinomycetota</taxon>
        <taxon>Actinomycetes</taxon>
        <taxon>Micrococcales</taxon>
        <taxon>Ruaniaceae</taxon>
        <taxon>Ruania</taxon>
    </lineage>
</organism>
<dbReference type="InterPro" id="IPR000515">
    <property type="entry name" value="MetI-like"/>
</dbReference>
<reference evidence="10" key="1">
    <citation type="submission" date="2016-10" db="EMBL/GenBank/DDBJ databases">
        <authorList>
            <person name="Varghese N."/>
            <person name="Submissions S."/>
        </authorList>
    </citation>
    <scope>NUCLEOTIDE SEQUENCE [LARGE SCALE GENOMIC DNA]</scope>
    <source>
        <strain evidence="10">DSM 21368</strain>
    </source>
</reference>
<keyword evidence="6 7" id="KW-0472">Membrane</keyword>
<dbReference type="STRING" id="648782.SAMN04488554_3986"/>
<evidence type="ECO:0000256" key="4">
    <source>
        <dbReference type="ARBA" id="ARBA00022692"/>
    </source>
</evidence>
<dbReference type="InterPro" id="IPR035906">
    <property type="entry name" value="MetI-like_sf"/>
</dbReference>
<keyword evidence="4 7" id="KW-0812">Transmembrane</keyword>
<evidence type="ECO:0000256" key="6">
    <source>
        <dbReference type="ARBA" id="ARBA00023136"/>
    </source>
</evidence>
<gene>
    <name evidence="9" type="ORF">SAMN04488554_3986</name>
</gene>
<dbReference type="InterPro" id="IPR045621">
    <property type="entry name" value="BPD_transp_1_N"/>
</dbReference>
<evidence type="ECO:0000313" key="9">
    <source>
        <dbReference type="EMBL" id="SEE97068.1"/>
    </source>
</evidence>
<evidence type="ECO:0000256" key="2">
    <source>
        <dbReference type="ARBA" id="ARBA00022448"/>
    </source>
</evidence>
<dbReference type="GO" id="GO:0071916">
    <property type="term" value="F:dipeptide transmembrane transporter activity"/>
    <property type="evidence" value="ECO:0007669"/>
    <property type="project" value="TreeGrafter"/>
</dbReference>
<dbReference type="PROSITE" id="PS50928">
    <property type="entry name" value="ABC_TM1"/>
    <property type="match status" value="1"/>
</dbReference>
<evidence type="ECO:0000256" key="5">
    <source>
        <dbReference type="ARBA" id="ARBA00022989"/>
    </source>
</evidence>
<keyword evidence="3" id="KW-1003">Cell membrane</keyword>
<feature type="domain" description="ABC transmembrane type-1" evidence="8">
    <location>
        <begin position="97"/>
        <end position="305"/>
    </location>
</feature>
<feature type="transmembrane region" description="Helical" evidence="7">
    <location>
        <begin position="178"/>
        <end position="198"/>
    </location>
</feature>
<feature type="transmembrane region" description="Helical" evidence="7">
    <location>
        <begin position="12"/>
        <end position="30"/>
    </location>
</feature>
<dbReference type="EMBL" id="FNTX01000002">
    <property type="protein sequence ID" value="SEE97068.1"/>
    <property type="molecule type" value="Genomic_DNA"/>
</dbReference>
<feature type="transmembrane region" description="Helical" evidence="7">
    <location>
        <begin position="135"/>
        <end position="158"/>
    </location>
</feature>
<evidence type="ECO:0000256" key="1">
    <source>
        <dbReference type="ARBA" id="ARBA00004651"/>
    </source>
</evidence>
<dbReference type="Proteomes" id="UP000199220">
    <property type="component" value="Unassembled WGS sequence"/>
</dbReference>
<dbReference type="RefSeq" id="WP_089774977.1">
    <property type="nucleotide sequence ID" value="NZ_FNTX01000002.1"/>
</dbReference>
<dbReference type="PANTHER" id="PTHR43163:SF6">
    <property type="entry name" value="DIPEPTIDE TRANSPORT SYSTEM PERMEASE PROTEIN DPPB-RELATED"/>
    <property type="match status" value="1"/>
</dbReference>
<keyword evidence="5 7" id="KW-1133">Transmembrane helix</keyword>
<feature type="transmembrane region" description="Helical" evidence="7">
    <location>
        <begin position="99"/>
        <end position="123"/>
    </location>
</feature>
<dbReference type="PANTHER" id="PTHR43163">
    <property type="entry name" value="DIPEPTIDE TRANSPORT SYSTEM PERMEASE PROTEIN DPPB-RELATED"/>
    <property type="match status" value="1"/>
</dbReference>
<evidence type="ECO:0000313" key="10">
    <source>
        <dbReference type="Proteomes" id="UP000199220"/>
    </source>
</evidence>
<dbReference type="GO" id="GO:0005886">
    <property type="term" value="C:plasma membrane"/>
    <property type="evidence" value="ECO:0007669"/>
    <property type="project" value="UniProtKB-SubCell"/>
</dbReference>
<keyword evidence="2 7" id="KW-0813">Transport</keyword>
<name>A0A1H5N8T2_9MICO</name>
<comment type="similarity">
    <text evidence="7">Belongs to the binding-protein-dependent transport system permease family.</text>
</comment>
<protein>
    <submittedName>
        <fullName evidence="9">Peptide/nickel transport system permease protein</fullName>
    </submittedName>
</protein>